<keyword evidence="5" id="KW-0507">mRNA processing</keyword>
<dbReference type="PANTHER" id="PTHR11805:SF1">
    <property type="entry name" value="CYSTEINE-RICH PDZ-BINDING PROTEIN"/>
    <property type="match status" value="1"/>
</dbReference>
<dbReference type="GO" id="GO:0008380">
    <property type="term" value="P:RNA splicing"/>
    <property type="evidence" value="ECO:0007669"/>
    <property type="project" value="UniProtKB-KW"/>
</dbReference>
<dbReference type="Pfam" id="PF10235">
    <property type="entry name" value="Cript"/>
    <property type="match status" value="1"/>
</dbReference>
<feature type="region of interest" description="Disordered" evidence="9">
    <location>
        <begin position="7"/>
        <end position="54"/>
    </location>
</feature>
<name>A0A5M8PYC3_9LECA</name>
<evidence type="ECO:0000256" key="5">
    <source>
        <dbReference type="ARBA" id="ARBA00022664"/>
    </source>
</evidence>
<evidence type="ECO:0000313" key="10">
    <source>
        <dbReference type="EMBL" id="KAA6414049.1"/>
    </source>
</evidence>
<evidence type="ECO:0000256" key="1">
    <source>
        <dbReference type="ARBA" id="ARBA00004496"/>
    </source>
</evidence>
<evidence type="ECO:0000256" key="3">
    <source>
        <dbReference type="ARBA" id="ARBA00018615"/>
    </source>
</evidence>
<dbReference type="Proteomes" id="UP000324767">
    <property type="component" value="Unassembled WGS sequence"/>
</dbReference>
<dbReference type="EMBL" id="VXIT01000003">
    <property type="protein sequence ID" value="KAA6414049.1"/>
    <property type="molecule type" value="Genomic_DNA"/>
</dbReference>
<dbReference type="GO" id="GO:0006397">
    <property type="term" value="P:mRNA processing"/>
    <property type="evidence" value="ECO:0007669"/>
    <property type="project" value="UniProtKB-KW"/>
</dbReference>
<comment type="subcellular location">
    <subcellularLocation>
        <location evidence="1">Cytoplasm</location>
    </subcellularLocation>
</comment>
<protein>
    <recommendedName>
        <fullName evidence="3">Cysteine-rich PDZ-binding protein</fullName>
    </recommendedName>
    <alternativeName>
        <fullName evidence="8">Cysteine-rich interactor of PDZ three</fullName>
    </alternativeName>
</protein>
<sequence length="125" mass="13237">MVCTKCQNLSQKTHPATPTVKRKSDLYHGSPASTSAVRSDKTKPSATLGHNGIGKSKLLSKSAQNPYAAYSSSCSTCKTKTEQGRKFCQRCAYKANACAMCGKGLSKEKATDGAPVVQGQKFSAK</sequence>
<comment type="similarity">
    <text evidence="2">Belongs to the CRIPT family.</text>
</comment>
<dbReference type="InterPro" id="IPR019367">
    <property type="entry name" value="PDZ-binding_CRIPT"/>
</dbReference>
<dbReference type="GO" id="GO:0031122">
    <property type="term" value="P:cytoplasmic microtubule organization"/>
    <property type="evidence" value="ECO:0007669"/>
    <property type="project" value="TreeGrafter"/>
</dbReference>
<dbReference type="GO" id="GO:0005737">
    <property type="term" value="C:cytoplasm"/>
    <property type="evidence" value="ECO:0007669"/>
    <property type="project" value="UniProtKB-SubCell"/>
</dbReference>
<evidence type="ECO:0000256" key="9">
    <source>
        <dbReference type="SAM" id="MobiDB-lite"/>
    </source>
</evidence>
<evidence type="ECO:0000256" key="6">
    <source>
        <dbReference type="ARBA" id="ARBA00022728"/>
    </source>
</evidence>
<reference evidence="10 11" key="1">
    <citation type="submission" date="2019-09" db="EMBL/GenBank/DDBJ databases">
        <title>The hologenome of the rock-dwelling lichen Lasallia pustulata.</title>
        <authorList>
            <person name="Greshake Tzovaras B."/>
            <person name="Segers F."/>
            <person name="Bicker A."/>
            <person name="Dal Grande F."/>
            <person name="Otte J."/>
            <person name="Hankeln T."/>
            <person name="Schmitt I."/>
            <person name="Ebersberger I."/>
        </authorList>
    </citation>
    <scope>NUCLEOTIDE SEQUENCE [LARGE SCALE GENOMIC DNA]</scope>
    <source>
        <strain evidence="10">A1-1</strain>
    </source>
</reference>
<dbReference type="PANTHER" id="PTHR11805">
    <property type="entry name" value="CYSTEINE-RICH PDZ-BINDING PROTEIN"/>
    <property type="match status" value="1"/>
</dbReference>
<accession>A0A5M8PYC3</accession>
<keyword evidence="6" id="KW-0747">Spliceosome</keyword>
<evidence type="ECO:0000313" key="11">
    <source>
        <dbReference type="Proteomes" id="UP000324767"/>
    </source>
</evidence>
<evidence type="ECO:0000256" key="4">
    <source>
        <dbReference type="ARBA" id="ARBA00022490"/>
    </source>
</evidence>
<evidence type="ECO:0000256" key="8">
    <source>
        <dbReference type="ARBA" id="ARBA00032518"/>
    </source>
</evidence>
<dbReference type="GO" id="GO:0008017">
    <property type="term" value="F:microtubule binding"/>
    <property type="evidence" value="ECO:0007669"/>
    <property type="project" value="TreeGrafter"/>
</dbReference>
<feature type="compositionally biased region" description="Polar residues" evidence="9">
    <location>
        <begin position="7"/>
        <end position="16"/>
    </location>
</feature>
<proteinExistence type="inferred from homology"/>
<evidence type="ECO:0000256" key="7">
    <source>
        <dbReference type="ARBA" id="ARBA00023187"/>
    </source>
</evidence>
<dbReference type="AlphaFoldDB" id="A0A5M8PYC3"/>
<dbReference type="GO" id="GO:0005681">
    <property type="term" value="C:spliceosomal complex"/>
    <property type="evidence" value="ECO:0007669"/>
    <property type="project" value="UniProtKB-KW"/>
</dbReference>
<dbReference type="OrthoDB" id="147332at2759"/>
<evidence type="ECO:0000256" key="2">
    <source>
        <dbReference type="ARBA" id="ARBA00009021"/>
    </source>
</evidence>
<keyword evidence="7" id="KW-0508">mRNA splicing</keyword>
<organism evidence="10 11">
    <name type="scientific">Lasallia pustulata</name>
    <dbReference type="NCBI Taxonomy" id="136370"/>
    <lineage>
        <taxon>Eukaryota</taxon>
        <taxon>Fungi</taxon>
        <taxon>Dikarya</taxon>
        <taxon>Ascomycota</taxon>
        <taxon>Pezizomycotina</taxon>
        <taxon>Lecanoromycetes</taxon>
        <taxon>OSLEUM clade</taxon>
        <taxon>Umbilicariomycetidae</taxon>
        <taxon>Umbilicariales</taxon>
        <taxon>Umbilicariaceae</taxon>
        <taxon>Lasallia</taxon>
    </lineage>
</organism>
<comment type="caution">
    <text evidence="10">The sequence shown here is derived from an EMBL/GenBank/DDBJ whole genome shotgun (WGS) entry which is preliminary data.</text>
</comment>
<keyword evidence="4" id="KW-0963">Cytoplasm</keyword>
<gene>
    <name evidence="10" type="ORF">FRX48_02411</name>
</gene>